<proteinExistence type="predicted"/>
<dbReference type="EMBL" id="FODY01000026">
    <property type="protein sequence ID" value="SEP41119.1"/>
    <property type="molecule type" value="Genomic_DNA"/>
</dbReference>
<evidence type="ECO:0000256" key="7">
    <source>
        <dbReference type="SAM" id="Phobius"/>
    </source>
</evidence>
<dbReference type="Pfam" id="PF07690">
    <property type="entry name" value="MFS_1"/>
    <property type="match status" value="1"/>
</dbReference>
<keyword evidence="2" id="KW-0813">Transport</keyword>
<feature type="transmembrane region" description="Helical" evidence="7">
    <location>
        <begin position="396"/>
        <end position="418"/>
    </location>
</feature>
<feature type="transmembrane region" description="Helical" evidence="7">
    <location>
        <begin position="163"/>
        <end position="182"/>
    </location>
</feature>
<feature type="transmembrane region" description="Helical" evidence="7">
    <location>
        <begin position="77"/>
        <end position="96"/>
    </location>
</feature>
<dbReference type="Gene3D" id="1.20.1720.10">
    <property type="entry name" value="Multidrug resistance protein D"/>
    <property type="match status" value="1"/>
</dbReference>
<evidence type="ECO:0000256" key="6">
    <source>
        <dbReference type="ARBA" id="ARBA00023136"/>
    </source>
</evidence>
<dbReference type="SUPFAM" id="SSF103473">
    <property type="entry name" value="MFS general substrate transporter"/>
    <property type="match status" value="1"/>
</dbReference>
<feature type="transmembrane region" description="Helical" evidence="7">
    <location>
        <begin position="45"/>
        <end position="65"/>
    </location>
</feature>
<dbReference type="InterPro" id="IPR020846">
    <property type="entry name" value="MFS_dom"/>
</dbReference>
<feature type="transmembrane region" description="Helical" evidence="7">
    <location>
        <begin position="303"/>
        <end position="322"/>
    </location>
</feature>
<gene>
    <name evidence="9" type="ORF">SAMN04490178_12625</name>
</gene>
<accession>A0A1H8XMG2</accession>
<feature type="transmembrane region" description="Helical" evidence="7">
    <location>
        <begin position="329"/>
        <end position="349"/>
    </location>
</feature>
<keyword evidence="6 7" id="KW-0472">Membrane</keyword>
<evidence type="ECO:0000256" key="4">
    <source>
        <dbReference type="ARBA" id="ARBA00022692"/>
    </source>
</evidence>
<comment type="subcellular location">
    <subcellularLocation>
        <location evidence="1">Cell membrane</location>
        <topology evidence="1">Multi-pass membrane protein</topology>
    </subcellularLocation>
</comment>
<evidence type="ECO:0000256" key="2">
    <source>
        <dbReference type="ARBA" id="ARBA00022448"/>
    </source>
</evidence>
<evidence type="ECO:0000256" key="1">
    <source>
        <dbReference type="ARBA" id="ARBA00004651"/>
    </source>
</evidence>
<feature type="domain" description="Major facilitator superfamily (MFS) profile" evidence="8">
    <location>
        <begin position="11"/>
        <end position="453"/>
    </location>
</feature>
<feature type="transmembrane region" description="Helical" evidence="7">
    <location>
        <begin position="355"/>
        <end position="375"/>
    </location>
</feature>
<evidence type="ECO:0000313" key="10">
    <source>
        <dbReference type="Proteomes" id="UP000198847"/>
    </source>
</evidence>
<name>A0A1H8XMG2_9FIRM</name>
<feature type="transmembrane region" description="Helical" evidence="7">
    <location>
        <begin position="135"/>
        <end position="157"/>
    </location>
</feature>
<protein>
    <submittedName>
        <fullName evidence="9">Drug resistance transporter, EmrB/QacA subfamily</fullName>
    </submittedName>
</protein>
<feature type="transmembrane region" description="Helical" evidence="7">
    <location>
        <begin position="194"/>
        <end position="212"/>
    </location>
</feature>
<dbReference type="PANTHER" id="PTHR42718:SF46">
    <property type="entry name" value="BLR6921 PROTEIN"/>
    <property type="match status" value="1"/>
</dbReference>
<evidence type="ECO:0000259" key="8">
    <source>
        <dbReference type="PROSITE" id="PS50850"/>
    </source>
</evidence>
<dbReference type="Proteomes" id="UP000198847">
    <property type="component" value="Unassembled WGS sequence"/>
</dbReference>
<feature type="transmembrane region" description="Helical" evidence="7">
    <location>
        <begin position="12"/>
        <end position="33"/>
    </location>
</feature>
<feature type="transmembrane region" description="Helical" evidence="7">
    <location>
        <begin position="102"/>
        <end position="123"/>
    </location>
</feature>
<dbReference type="PANTHER" id="PTHR42718">
    <property type="entry name" value="MAJOR FACILITATOR SUPERFAMILY MULTIDRUG TRANSPORTER MFSC"/>
    <property type="match status" value="1"/>
</dbReference>
<sequence length="458" mass="50165">MVSHMTKEIKIALLMAASLFMEILDGTIVTTALPTMAQEFHTGPATIALMVSVYLITVAIFIPLSGWMARRFGKKRIWIMAVGLFTLSSLCSALAPNFAFLLLMRIVQGISGALMVPTARLIVLEKTPPSQLLTMVGYLTWPALIAPAIAPVFGGFIVTYWSWHWIFLINIPIGFISAFIGMKLIETDQVSNRAVFDFLGFIEIACLSGAILTGAELATHGKEYWFSASGLIILGVILCFIVFNHLKKAAHPLFSLESLKITSFRVCQTGGSVLWLSVGAMPYLLTIFLQTVFQWSAVKAGSYVLFIFVGNVGIKPFTNFIIRNLGYRGALLSAFGMVFVSSICLAFIQTDTVPIWIMFLALVSGVGRSLALTAYNGLSFSEIDPQHRNSANTLNSVTSILSQGMGISLITVIANLLQHFFPMTISYELCFVFLGLLMIFPVIEVLFLPKNIGHATIN</sequence>
<keyword evidence="3" id="KW-1003">Cell membrane</keyword>
<keyword evidence="10" id="KW-1185">Reference proteome</keyword>
<dbReference type="InterPro" id="IPR036259">
    <property type="entry name" value="MFS_trans_sf"/>
</dbReference>
<dbReference type="PRINTS" id="PR01036">
    <property type="entry name" value="TCRTETB"/>
</dbReference>
<evidence type="ECO:0000313" key="9">
    <source>
        <dbReference type="EMBL" id="SEP41119.1"/>
    </source>
</evidence>
<keyword evidence="4 7" id="KW-0812">Transmembrane</keyword>
<evidence type="ECO:0000256" key="3">
    <source>
        <dbReference type="ARBA" id="ARBA00022475"/>
    </source>
</evidence>
<organism evidence="9 10">
    <name type="scientific">Propionispora vibrioides</name>
    <dbReference type="NCBI Taxonomy" id="112903"/>
    <lineage>
        <taxon>Bacteria</taxon>
        <taxon>Bacillati</taxon>
        <taxon>Bacillota</taxon>
        <taxon>Negativicutes</taxon>
        <taxon>Selenomonadales</taxon>
        <taxon>Sporomusaceae</taxon>
        <taxon>Propionispora</taxon>
    </lineage>
</organism>
<feature type="transmembrane region" description="Helical" evidence="7">
    <location>
        <begin position="424"/>
        <end position="448"/>
    </location>
</feature>
<keyword evidence="5 7" id="KW-1133">Transmembrane helix</keyword>
<dbReference type="Gene3D" id="1.20.1250.20">
    <property type="entry name" value="MFS general substrate transporter like domains"/>
    <property type="match status" value="1"/>
</dbReference>
<dbReference type="STRING" id="112903.SAMN04490178_12625"/>
<dbReference type="AlphaFoldDB" id="A0A1H8XMG2"/>
<feature type="transmembrane region" description="Helical" evidence="7">
    <location>
        <begin position="224"/>
        <end position="243"/>
    </location>
</feature>
<evidence type="ECO:0000256" key="5">
    <source>
        <dbReference type="ARBA" id="ARBA00022989"/>
    </source>
</evidence>
<dbReference type="GO" id="GO:0005886">
    <property type="term" value="C:plasma membrane"/>
    <property type="evidence" value="ECO:0007669"/>
    <property type="project" value="UniProtKB-SubCell"/>
</dbReference>
<dbReference type="GO" id="GO:0022857">
    <property type="term" value="F:transmembrane transporter activity"/>
    <property type="evidence" value="ECO:0007669"/>
    <property type="project" value="InterPro"/>
</dbReference>
<reference evidence="9 10" key="1">
    <citation type="submission" date="2016-10" db="EMBL/GenBank/DDBJ databases">
        <authorList>
            <person name="de Groot N.N."/>
        </authorList>
    </citation>
    <scope>NUCLEOTIDE SEQUENCE [LARGE SCALE GENOMIC DNA]</scope>
    <source>
        <strain evidence="9 10">DSM 13305</strain>
    </source>
</reference>
<feature type="transmembrane region" description="Helical" evidence="7">
    <location>
        <begin position="273"/>
        <end position="297"/>
    </location>
</feature>
<dbReference type="InterPro" id="IPR011701">
    <property type="entry name" value="MFS"/>
</dbReference>
<dbReference type="PROSITE" id="PS50850">
    <property type="entry name" value="MFS"/>
    <property type="match status" value="1"/>
</dbReference>